<evidence type="ECO:0000313" key="2">
    <source>
        <dbReference type="Proteomes" id="UP001165962"/>
    </source>
</evidence>
<organism evidence="1 2">
    <name type="scientific">Paenibacillus agricola</name>
    <dbReference type="NCBI Taxonomy" id="2716264"/>
    <lineage>
        <taxon>Bacteria</taxon>
        <taxon>Bacillati</taxon>
        <taxon>Bacillota</taxon>
        <taxon>Bacilli</taxon>
        <taxon>Bacillales</taxon>
        <taxon>Paenibacillaceae</taxon>
        <taxon>Paenibacillus</taxon>
    </lineage>
</organism>
<dbReference type="RefSeq" id="WP_166152427.1">
    <property type="nucleotide sequence ID" value="NZ_JAAOIW010000007.1"/>
</dbReference>
<keyword evidence="2" id="KW-1185">Reference proteome</keyword>
<dbReference type="EMBL" id="JAAOIW010000007">
    <property type="protein sequence ID" value="NHN32152.1"/>
    <property type="molecule type" value="Genomic_DNA"/>
</dbReference>
<comment type="caution">
    <text evidence="1">The sequence shown here is derived from an EMBL/GenBank/DDBJ whole genome shotgun (WGS) entry which is preliminary data.</text>
</comment>
<reference evidence="1" key="1">
    <citation type="submission" date="2020-03" db="EMBL/GenBank/DDBJ databases">
        <title>Draft sequencing of Paenibacilllus sp. S3N08.</title>
        <authorList>
            <person name="Kim D.-U."/>
        </authorList>
    </citation>
    <scope>NUCLEOTIDE SEQUENCE</scope>
    <source>
        <strain evidence="1">S3N08</strain>
    </source>
</reference>
<sequence length="93" mass="10894">MTDRYLINIEYSTRQGKYNKELAVICAKATRPNIGDFTQAFKEQGIEVELKDIQNMIFQPIDQDSTDVTSLKVISTYKDFNYSEKTQKTNRRF</sequence>
<proteinExistence type="predicted"/>
<dbReference type="Proteomes" id="UP001165962">
    <property type="component" value="Unassembled WGS sequence"/>
</dbReference>
<evidence type="ECO:0000313" key="1">
    <source>
        <dbReference type="EMBL" id="NHN32152.1"/>
    </source>
</evidence>
<name>A0ABX0J6U2_9BACL</name>
<accession>A0ABX0J6U2</accession>
<protein>
    <submittedName>
        <fullName evidence="1">Uncharacterized protein</fullName>
    </submittedName>
</protein>
<gene>
    <name evidence="1" type="ORF">G9U52_20130</name>
</gene>